<evidence type="ECO:0000313" key="5">
    <source>
        <dbReference type="EMBL" id="CAH2217113.1"/>
    </source>
</evidence>
<gene>
    <name evidence="5" type="primary">jg26678</name>
    <name evidence="5" type="ORF">PAEG_LOCUS5032</name>
</gene>
<keyword evidence="6" id="KW-1185">Reference proteome</keyword>
<dbReference type="PANTHER" id="PTHR10380">
    <property type="entry name" value="CUTICLE PROTEIN"/>
    <property type="match status" value="1"/>
</dbReference>
<dbReference type="PROSITE" id="PS00233">
    <property type="entry name" value="CHIT_BIND_RR_1"/>
    <property type="match status" value="1"/>
</dbReference>
<dbReference type="InterPro" id="IPR000618">
    <property type="entry name" value="Insect_cuticle"/>
</dbReference>
<protein>
    <submittedName>
        <fullName evidence="5">Jg26678 protein</fullName>
    </submittedName>
</protein>
<evidence type="ECO:0000256" key="1">
    <source>
        <dbReference type="ARBA" id="ARBA00022460"/>
    </source>
</evidence>
<proteinExistence type="predicted"/>
<dbReference type="PANTHER" id="PTHR10380:SF238">
    <property type="entry name" value="CUTICULAR PROTEIN 65EA-RELATED"/>
    <property type="match status" value="1"/>
</dbReference>
<dbReference type="EMBL" id="CAKXAJ010017732">
    <property type="protein sequence ID" value="CAH2217113.1"/>
    <property type="molecule type" value="Genomic_DNA"/>
</dbReference>
<sequence length="131" mass="13987">MKSFIAILAFVAVATADVQTRDGEAVIVSQDADVLPDQYQFSFKTSNDIQAQESGVLVNVGKENESIQVQGSNSYVGTDGQVYSVTYIADEGGYQPQGAHLPVPPAVPEYILRSLAYIAANPPKPEPGQRA</sequence>
<dbReference type="Proteomes" id="UP000838756">
    <property type="component" value="Unassembled WGS sequence"/>
</dbReference>
<accession>A0A8S4QUT7</accession>
<feature type="chain" id="PRO_5035841777" evidence="4">
    <location>
        <begin position="17"/>
        <end position="131"/>
    </location>
</feature>
<evidence type="ECO:0000256" key="2">
    <source>
        <dbReference type="ARBA" id="ARBA00022729"/>
    </source>
</evidence>
<dbReference type="InterPro" id="IPR050468">
    <property type="entry name" value="Cuticle_Struct_Prot"/>
</dbReference>
<name>A0A8S4QUT7_9NEOP</name>
<organism evidence="5 6">
    <name type="scientific">Pararge aegeria aegeria</name>
    <dbReference type="NCBI Taxonomy" id="348720"/>
    <lineage>
        <taxon>Eukaryota</taxon>
        <taxon>Metazoa</taxon>
        <taxon>Ecdysozoa</taxon>
        <taxon>Arthropoda</taxon>
        <taxon>Hexapoda</taxon>
        <taxon>Insecta</taxon>
        <taxon>Pterygota</taxon>
        <taxon>Neoptera</taxon>
        <taxon>Endopterygota</taxon>
        <taxon>Lepidoptera</taxon>
        <taxon>Glossata</taxon>
        <taxon>Ditrysia</taxon>
        <taxon>Papilionoidea</taxon>
        <taxon>Nymphalidae</taxon>
        <taxon>Satyrinae</taxon>
        <taxon>Satyrini</taxon>
        <taxon>Parargina</taxon>
        <taxon>Pararge</taxon>
    </lineage>
</organism>
<comment type="caution">
    <text evidence="5">The sequence shown here is derived from an EMBL/GenBank/DDBJ whole genome shotgun (WGS) entry which is preliminary data.</text>
</comment>
<evidence type="ECO:0000313" key="6">
    <source>
        <dbReference type="Proteomes" id="UP000838756"/>
    </source>
</evidence>
<dbReference type="GO" id="GO:0008010">
    <property type="term" value="F:structural constituent of chitin-based larval cuticle"/>
    <property type="evidence" value="ECO:0007669"/>
    <property type="project" value="TreeGrafter"/>
</dbReference>
<dbReference type="OrthoDB" id="6372059at2759"/>
<dbReference type="PROSITE" id="PS51155">
    <property type="entry name" value="CHIT_BIND_RR_2"/>
    <property type="match status" value="1"/>
</dbReference>
<reference evidence="5" key="1">
    <citation type="submission" date="2022-03" db="EMBL/GenBank/DDBJ databases">
        <authorList>
            <person name="Lindestad O."/>
        </authorList>
    </citation>
    <scope>NUCLEOTIDE SEQUENCE</scope>
</reference>
<dbReference type="PRINTS" id="PR00947">
    <property type="entry name" value="CUTICLE"/>
</dbReference>
<keyword evidence="1 3" id="KW-0193">Cuticle</keyword>
<feature type="signal peptide" evidence="4">
    <location>
        <begin position="1"/>
        <end position="16"/>
    </location>
</feature>
<dbReference type="AlphaFoldDB" id="A0A8S4QUT7"/>
<dbReference type="GO" id="GO:0062129">
    <property type="term" value="C:chitin-based extracellular matrix"/>
    <property type="evidence" value="ECO:0007669"/>
    <property type="project" value="TreeGrafter"/>
</dbReference>
<evidence type="ECO:0000256" key="4">
    <source>
        <dbReference type="SAM" id="SignalP"/>
    </source>
</evidence>
<evidence type="ECO:0000256" key="3">
    <source>
        <dbReference type="PROSITE-ProRule" id="PRU00497"/>
    </source>
</evidence>
<dbReference type="Pfam" id="PF00379">
    <property type="entry name" value="Chitin_bind_4"/>
    <property type="match status" value="1"/>
</dbReference>
<keyword evidence="2 4" id="KW-0732">Signal</keyword>
<dbReference type="InterPro" id="IPR031311">
    <property type="entry name" value="CHIT_BIND_RR_consensus"/>
</dbReference>